<evidence type="ECO:0000256" key="1">
    <source>
        <dbReference type="ARBA" id="ARBA00004141"/>
    </source>
</evidence>
<comment type="subcellular location">
    <subcellularLocation>
        <location evidence="1">Membrane</location>
        <topology evidence="1">Multi-pass membrane protein</topology>
    </subcellularLocation>
</comment>
<keyword evidence="2 5" id="KW-0812">Transmembrane</keyword>
<dbReference type="RefSeq" id="WP_012219801.1">
    <property type="nucleotide sequence ID" value="NC_010112.1"/>
</dbReference>
<dbReference type="GO" id="GO:0016020">
    <property type="term" value="C:membrane"/>
    <property type="evidence" value="ECO:0007669"/>
    <property type="project" value="UniProtKB-SubCell"/>
</dbReference>
<keyword evidence="6" id="KW-0614">Plasmid</keyword>
<evidence type="ECO:0000256" key="2">
    <source>
        <dbReference type="ARBA" id="ARBA00022692"/>
    </source>
</evidence>
<accession>A9M4R0</accession>
<geneLocation type="plasmid" evidence="6">
    <name>p23023</name>
</geneLocation>
<protein>
    <submittedName>
        <fullName evidence="6">Uncharacterized protein</fullName>
    </submittedName>
</protein>
<keyword evidence="4 5" id="KW-0472">Membrane</keyword>
<dbReference type="CDD" id="cd06261">
    <property type="entry name" value="TM_PBP2"/>
    <property type="match status" value="1"/>
</dbReference>
<proteinExistence type="predicted"/>
<evidence type="ECO:0000313" key="6">
    <source>
        <dbReference type="EMBL" id="ABX76988.1"/>
    </source>
</evidence>
<dbReference type="GO" id="GO:0055085">
    <property type="term" value="P:transmembrane transport"/>
    <property type="evidence" value="ECO:0007669"/>
    <property type="project" value="InterPro"/>
</dbReference>
<keyword evidence="3 5" id="KW-1133">Transmembrane helix</keyword>
<sequence>MEITRKQYANNTLRVLLAGFLLGTFIGLLFGIGLGTKIAEQILFWLPWFLLALLIVDRQIKQKAECGFVMKSTIDDQLNFARSVAKRLDEHREVVESIENNTSFFQTHPWHANHLATQDDYLMRLFKLVHGHFPDTSSQGQNKAVFDGKFVRARPPVLGECQLPEIRDKRKR</sequence>
<dbReference type="EMBL" id="CP000755">
    <property type="protein sequence ID" value="ABX76988.1"/>
    <property type="molecule type" value="Genomic_DNA"/>
</dbReference>
<name>A9M4R0_9VIBR</name>
<feature type="transmembrane region" description="Helical" evidence="5">
    <location>
        <begin position="38"/>
        <end position="56"/>
    </location>
</feature>
<dbReference type="AlphaFoldDB" id="A9M4R0"/>
<evidence type="ECO:0000256" key="4">
    <source>
        <dbReference type="ARBA" id="ARBA00023136"/>
    </source>
</evidence>
<evidence type="ECO:0000256" key="3">
    <source>
        <dbReference type="ARBA" id="ARBA00022989"/>
    </source>
</evidence>
<evidence type="ECO:0000256" key="5">
    <source>
        <dbReference type="SAM" id="Phobius"/>
    </source>
</evidence>
<feature type="transmembrane region" description="Helical" evidence="5">
    <location>
        <begin position="12"/>
        <end position="32"/>
    </location>
</feature>
<gene>
    <name evidence="6" type="ORF">BMSA_0042</name>
</gene>
<dbReference type="InterPro" id="IPR000515">
    <property type="entry name" value="MetI-like"/>
</dbReference>
<organism evidence="6">
    <name type="scientific">Vibrio sp. 23023</name>
    <dbReference type="NCBI Taxonomy" id="452803"/>
    <lineage>
        <taxon>Bacteria</taxon>
        <taxon>Pseudomonadati</taxon>
        <taxon>Pseudomonadota</taxon>
        <taxon>Gammaproteobacteria</taxon>
        <taxon>Vibrionales</taxon>
        <taxon>Vibrionaceae</taxon>
        <taxon>Vibrio</taxon>
    </lineage>
</organism>
<reference evidence="6" key="1">
    <citation type="journal article" date="2007" name="Appl. Environ. Microbiol.">
        <title>Sequence characterization and comparative analysis of three plasmids isolated from environmental Vibrio spp.</title>
        <authorList>
            <person name="Hazen T.H."/>
            <person name="Wu D."/>
            <person name="Eisen J.A."/>
            <person name="Sobecky P.A."/>
        </authorList>
    </citation>
    <scope>NUCLEOTIDE SEQUENCE [LARGE SCALE GENOMIC DNA]</scope>
    <source>
        <strain evidence="6">23023</strain>
        <plasmid evidence="6">p23023</plasmid>
    </source>
</reference>